<organism evidence="9 10">
    <name type="scientific">Anaeromyxobacter dehalogenans (strain ATCC BAA-258 / DSM 21875 / 2CP-1)</name>
    <dbReference type="NCBI Taxonomy" id="455488"/>
    <lineage>
        <taxon>Bacteria</taxon>
        <taxon>Pseudomonadati</taxon>
        <taxon>Myxococcota</taxon>
        <taxon>Myxococcia</taxon>
        <taxon>Myxococcales</taxon>
        <taxon>Cystobacterineae</taxon>
        <taxon>Anaeromyxobacteraceae</taxon>
        <taxon>Anaeromyxobacter</taxon>
    </lineage>
</organism>
<evidence type="ECO:0000259" key="8">
    <source>
        <dbReference type="Pfam" id="PF02687"/>
    </source>
</evidence>
<reference evidence="9" key="1">
    <citation type="submission" date="2009-01" db="EMBL/GenBank/DDBJ databases">
        <title>Complete sequence of Anaeromyxobacter dehalogenans 2CP-1.</title>
        <authorList>
            <consortium name="US DOE Joint Genome Institute"/>
            <person name="Lucas S."/>
            <person name="Copeland A."/>
            <person name="Lapidus A."/>
            <person name="Glavina del Rio T."/>
            <person name="Dalin E."/>
            <person name="Tice H."/>
            <person name="Bruce D."/>
            <person name="Goodwin L."/>
            <person name="Pitluck S."/>
            <person name="Saunders E."/>
            <person name="Brettin T."/>
            <person name="Detter J.C."/>
            <person name="Han C."/>
            <person name="Larimer F."/>
            <person name="Land M."/>
            <person name="Hauser L."/>
            <person name="Kyrpides N."/>
            <person name="Ovchinnikova G."/>
            <person name="Beliaev A.S."/>
            <person name="Richardson P."/>
        </authorList>
    </citation>
    <scope>NUCLEOTIDE SEQUENCE</scope>
    <source>
        <strain evidence="9">2CP-1</strain>
    </source>
</reference>
<sequence length="294" mass="29639">MPLRPVYFTRRAVEALVRGPYVALVGIATIFVALFSIGLLAAALGGAERLLAAWAGEVRISAYLAPGADLAAVRDAAAAVAPGRAVTAVTGAEALRGLAAELGEQGRVLEGVGPGVLPDAVEVSAPGISLAEARGLAGRLRALPGVAEVDYGTAWLERLERFLGRARIAAVALFAALALAAAVLVSNTLRLAVFARRDEIEIMKLVGATDAFVSAPFLIEGVLQGLLGGGLAVGALAALHAALLPRLGAAVDAARALRLGDVLPPALLLGLLAAGAAVGLLGSALSVARTLRRL</sequence>
<dbReference type="InterPro" id="IPR003838">
    <property type="entry name" value="ABC3_permease_C"/>
</dbReference>
<name>B8JD29_ANAD2</name>
<dbReference type="EMBL" id="CP001359">
    <property type="protein sequence ID" value="ACL64057.1"/>
    <property type="molecule type" value="Genomic_DNA"/>
</dbReference>
<evidence type="ECO:0000256" key="3">
    <source>
        <dbReference type="ARBA" id="ARBA00022692"/>
    </source>
</evidence>
<dbReference type="GO" id="GO:0005886">
    <property type="term" value="C:plasma membrane"/>
    <property type="evidence" value="ECO:0007669"/>
    <property type="project" value="UniProtKB-SubCell"/>
</dbReference>
<comment type="similarity">
    <text evidence="6">Belongs to the ABC-4 integral membrane protein family. FtsX subfamily.</text>
</comment>
<evidence type="ECO:0000256" key="2">
    <source>
        <dbReference type="ARBA" id="ARBA00022475"/>
    </source>
</evidence>
<dbReference type="Proteomes" id="UP000007089">
    <property type="component" value="Chromosome"/>
</dbReference>
<evidence type="ECO:0000313" key="9">
    <source>
        <dbReference type="EMBL" id="ACL64057.1"/>
    </source>
</evidence>
<accession>B8JD29</accession>
<keyword evidence="6" id="KW-0132">Cell division</keyword>
<dbReference type="KEGG" id="acp:A2cp1_0702"/>
<feature type="transmembrane region" description="Helical" evidence="7">
    <location>
        <begin position="226"/>
        <end position="247"/>
    </location>
</feature>
<dbReference type="InterPro" id="IPR004513">
    <property type="entry name" value="FtsX"/>
</dbReference>
<feature type="transmembrane region" description="Helical" evidence="7">
    <location>
        <begin position="168"/>
        <end position="190"/>
    </location>
</feature>
<dbReference type="PANTHER" id="PTHR47755:SF1">
    <property type="entry name" value="CELL DIVISION PROTEIN FTSX"/>
    <property type="match status" value="1"/>
</dbReference>
<dbReference type="PANTHER" id="PTHR47755">
    <property type="entry name" value="CELL DIVISION PROTEIN FTSX"/>
    <property type="match status" value="1"/>
</dbReference>
<keyword evidence="4 7" id="KW-1133">Transmembrane helix</keyword>
<evidence type="ECO:0000256" key="7">
    <source>
        <dbReference type="SAM" id="Phobius"/>
    </source>
</evidence>
<keyword evidence="10" id="KW-1185">Reference proteome</keyword>
<dbReference type="HOGENOM" id="CLU_073546_4_1_7"/>
<dbReference type="GO" id="GO:0051301">
    <property type="term" value="P:cell division"/>
    <property type="evidence" value="ECO:0007669"/>
    <property type="project" value="UniProtKB-KW"/>
</dbReference>
<feature type="transmembrane region" description="Helical" evidence="7">
    <location>
        <begin position="267"/>
        <end position="288"/>
    </location>
</feature>
<keyword evidence="5 6" id="KW-0472">Membrane</keyword>
<evidence type="ECO:0000313" key="10">
    <source>
        <dbReference type="Proteomes" id="UP000007089"/>
    </source>
</evidence>
<evidence type="ECO:0000256" key="5">
    <source>
        <dbReference type="ARBA" id="ARBA00023136"/>
    </source>
</evidence>
<dbReference type="PIRSF" id="PIRSF003097">
    <property type="entry name" value="FtsX"/>
    <property type="match status" value="1"/>
</dbReference>
<keyword evidence="6" id="KW-0131">Cell cycle</keyword>
<feature type="domain" description="ABC3 transporter permease C-terminal" evidence="8">
    <location>
        <begin position="173"/>
        <end position="292"/>
    </location>
</feature>
<gene>
    <name evidence="9" type="ordered locus">A2cp1_0702</name>
</gene>
<comment type="subcellular location">
    <subcellularLocation>
        <location evidence="1">Cell membrane</location>
        <topology evidence="1">Multi-pass membrane protein</topology>
    </subcellularLocation>
</comment>
<keyword evidence="2 6" id="KW-1003">Cell membrane</keyword>
<dbReference type="AlphaFoldDB" id="B8JD29"/>
<proteinExistence type="inferred from homology"/>
<evidence type="ECO:0000256" key="6">
    <source>
        <dbReference type="PIRNR" id="PIRNR003097"/>
    </source>
</evidence>
<evidence type="ECO:0000256" key="1">
    <source>
        <dbReference type="ARBA" id="ARBA00004651"/>
    </source>
</evidence>
<dbReference type="GO" id="GO:0032153">
    <property type="term" value="C:cell division site"/>
    <property type="evidence" value="ECO:0007669"/>
    <property type="project" value="TreeGrafter"/>
</dbReference>
<keyword evidence="3 7" id="KW-0812">Transmembrane</keyword>
<feature type="transmembrane region" description="Helical" evidence="7">
    <location>
        <begin position="20"/>
        <end position="44"/>
    </location>
</feature>
<protein>
    <recommendedName>
        <fullName evidence="6">Cell division protein FtsX</fullName>
    </recommendedName>
</protein>
<dbReference type="RefSeq" id="WP_012632089.1">
    <property type="nucleotide sequence ID" value="NC_011891.1"/>
</dbReference>
<evidence type="ECO:0000256" key="4">
    <source>
        <dbReference type="ARBA" id="ARBA00022989"/>
    </source>
</evidence>
<dbReference type="Pfam" id="PF02687">
    <property type="entry name" value="FtsX"/>
    <property type="match status" value="1"/>
</dbReference>